<dbReference type="EMBL" id="AZTB01000007">
    <property type="protein sequence ID" value="KGG81079.1"/>
    <property type="molecule type" value="Genomic_DNA"/>
</dbReference>
<feature type="compositionally biased region" description="Basic and acidic residues" evidence="1">
    <location>
        <begin position="267"/>
        <end position="278"/>
    </location>
</feature>
<dbReference type="InterPro" id="IPR018330">
    <property type="entry name" value="RecT_fam"/>
</dbReference>
<protein>
    <submittedName>
        <fullName evidence="2">Recombinase RecT</fullName>
    </submittedName>
</protein>
<name>A0A096CX01_9FIRM</name>
<reference evidence="2 3" key="1">
    <citation type="submission" date="2013-12" db="EMBL/GenBank/DDBJ databases">
        <title>Draft genome sequence of Caloranaerobacter sp. H53214.</title>
        <authorList>
            <person name="Jiang L.J."/>
            <person name="Shao Z.Z."/>
            <person name="Long M.N."/>
        </authorList>
    </citation>
    <scope>NUCLEOTIDE SEQUENCE [LARGE SCALE GENOMIC DNA]</scope>
    <source>
        <strain evidence="2 3">H53214</strain>
    </source>
</reference>
<dbReference type="NCBIfam" id="TIGR00616">
    <property type="entry name" value="rect"/>
    <property type="match status" value="1"/>
</dbReference>
<evidence type="ECO:0000313" key="2">
    <source>
        <dbReference type="EMBL" id="KGG81079.1"/>
    </source>
</evidence>
<dbReference type="AlphaFoldDB" id="A0A096CX01"/>
<evidence type="ECO:0000313" key="3">
    <source>
        <dbReference type="Proteomes" id="UP000029622"/>
    </source>
</evidence>
<dbReference type="Proteomes" id="UP000029622">
    <property type="component" value="Unassembled WGS sequence"/>
</dbReference>
<sequence>MASSKVKNALAKKANGNEVQESKKPKTIAQWIEAMKPEIEKALPKHISVDRIARIALSASRVNPTLAECTPISFMASLMQASQLGLEVNTPLGQAYIIPYKNKGKLEAQFQLGYKGLVDLAYRSGQFKSIYAHVVYENDEFEFEYGLEQKLIHKPAKSNRGNPIWYYAVYHLKNGGYGFEVMSVEDIKEHAKRYSQSFNSKYSPWQNNFDEMAKKTVLKRVLKYAPLSVEFMREVAQDETIKHEISQDMTEVPSENIFENVEYEVKDDVKEDEEKNNEQLEGQMNLTDIS</sequence>
<dbReference type="NCBIfam" id="NF007351">
    <property type="entry name" value="PRK09846.1"/>
    <property type="match status" value="1"/>
</dbReference>
<dbReference type="InterPro" id="IPR004590">
    <property type="entry name" value="ssDNA_annealing_RecT"/>
</dbReference>
<comment type="caution">
    <text evidence="2">The sequence shown here is derived from an EMBL/GenBank/DDBJ whole genome shotgun (WGS) entry which is preliminary data.</text>
</comment>
<proteinExistence type="predicted"/>
<dbReference type="GO" id="GO:0003677">
    <property type="term" value="F:DNA binding"/>
    <property type="evidence" value="ECO:0007669"/>
    <property type="project" value="InterPro"/>
</dbReference>
<organism evidence="2 3">
    <name type="scientific">Caloranaerobacter azorensis H53214</name>
    <dbReference type="NCBI Taxonomy" id="1156417"/>
    <lineage>
        <taxon>Bacteria</taxon>
        <taxon>Bacillati</taxon>
        <taxon>Bacillota</taxon>
        <taxon>Tissierellia</taxon>
        <taxon>Tissierellales</taxon>
        <taxon>Thermohalobacteraceae</taxon>
        <taxon>Caloranaerobacter</taxon>
    </lineage>
</organism>
<feature type="region of interest" description="Disordered" evidence="1">
    <location>
        <begin position="1"/>
        <end position="23"/>
    </location>
</feature>
<evidence type="ECO:0000256" key="1">
    <source>
        <dbReference type="SAM" id="MobiDB-lite"/>
    </source>
</evidence>
<feature type="region of interest" description="Disordered" evidence="1">
    <location>
        <begin position="267"/>
        <end position="290"/>
    </location>
</feature>
<gene>
    <name evidence="2" type="ORF">Y919_02655</name>
</gene>
<dbReference type="RefSeq" id="WP_081943476.1">
    <property type="nucleotide sequence ID" value="NZ_AZTB01000007.1"/>
</dbReference>
<dbReference type="Pfam" id="PF03837">
    <property type="entry name" value="RecT"/>
    <property type="match status" value="1"/>
</dbReference>
<dbReference type="GO" id="GO:0006259">
    <property type="term" value="P:DNA metabolic process"/>
    <property type="evidence" value="ECO:0007669"/>
    <property type="project" value="InterPro"/>
</dbReference>
<accession>A0A096CX01</accession>
<dbReference type="STRING" id="1156417.Y919_02655"/>
<feature type="compositionally biased region" description="Polar residues" evidence="1">
    <location>
        <begin position="279"/>
        <end position="290"/>
    </location>
</feature>